<gene>
    <name evidence="1" type="ORF">PR002_g17502</name>
    <name evidence="2" type="ORF">PR003_g19513</name>
</gene>
<comment type="caution">
    <text evidence="1">The sequence shown here is derived from an EMBL/GenBank/DDBJ whole genome shotgun (WGS) entry which is preliminary data.</text>
</comment>
<dbReference type="Proteomes" id="UP000434957">
    <property type="component" value="Unassembled WGS sequence"/>
</dbReference>
<dbReference type="OrthoDB" id="10270570at2759"/>
<reference evidence="1 4" key="1">
    <citation type="submission" date="2018-09" db="EMBL/GenBank/DDBJ databases">
        <title>Genomic investigation of the strawberry pathogen Phytophthora fragariae indicates pathogenicity is determined by transcriptional variation in three key races.</title>
        <authorList>
            <person name="Adams T.M."/>
            <person name="Armitage A.D."/>
            <person name="Sobczyk M.K."/>
            <person name="Bates H.J."/>
            <person name="Dunwell J.M."/>
            <person name="Nellist C.F."/>
            <person name="Harrison R.J."/>
        </authorList>
    </citation>
    <scope>NUCLEOTIDE SEQUENCE [LARGE SCALE GENOMIC DNA]</scope>
    <source>
        <strain evidence="1 4">SCRP324</strain>
        <strain evidence="2 3">SCRP333</strain>
    </source>
</reference>
<keyword evidence="3" id="KW-1185">Reference proteome</keyword>
<evidence type="ECO:0000313" key="1">
    <source>
        <dbReference type="EMBL" id="KAE9002900.1"/>
    </source>
</evidence>
<dbReference type="EMBL" id="QXFU01001414">
    <property type="protein sequence ID" value="KAE9002900.1"/>
    <property type="molecule type" value="Genomic_DNA"/>
</dbReference>
<evidence type="ECO:0000313" key="3">
    <source>
        <dbReference type="Proteomes" id="UP000434957"/>
    </source>
</evidence>
<dbReference type="EMBL" id="QXFT01001652">
    <property type="protein sequence ID" value="KAE9313369.1"/>
    <property type="molecule type" value="Genomic_DNA"/>
</dbReference>
<protein>
    <submittedName>
        <fullName evidence="1">Uncharacterized protein</fullName>
    </submittedName>
</protein>
<accession>A0A6A3K5I0</accession>
<sequence>MASDYFVSPFNADHNECTCVAKVTTKQVIDMEQTRAATDSNPHVSAKVFMSQVHNIEGVKVGQRMAYRARDVVVEESSGDYQCSCQDLHSLLQNLRKAILPLVLPTKGMLNSD</sequence>
<dbReference type="AlphaFoldDB" id="A0A6A3K5I0"/>
<evidence type="ECO:0000313" key="4">
    <source>
        <dbReference type="Proteomes" id="UP000435112"/>
    </source>
</evidence>
<evidence type="ECO:0000313" key="2">
    <source>
        <dbReference type="EMBL" id="KAE9313369.1"/>
    </source>
</evidence>
<name>A0A6A3K5I0_9STRA</name>
<organism evidence="1 4">
    <name type="scientific">Phytophthora rubi</name>
    <dbReference type="NCBI Taxonomy" id="129364"/>
    <lineage>
        <taxon>Eukaryota</taxon>
        <taxon>Sar</taxon>
        <taxon>Stramenopiles</taxon>
        <taxon>Oomycota</taxon>
        <taxon>Peronosporomycetes</taxon>
        <taxon>Peronosporales</taxon>
        <taxon>Peronosporaceae</taxon>
        <taxon>Phytophthora</taxon>
    </lineage>
</organism>
<dbReference type="Proteomes" id="UP000435112">
    <property type="component" value="Unassembled WGS sequence"/>
</dbReference>
<proteinExistence type="predicted"/>